<evidence type="ECO:0000256" key="8">
    <source>
        <dbReference type="SAM" id="MobiDB-lite"/>
    </source>
</evidence>
<dbReference type="SUPFAM" id="SSF160527">
    <property type="entry name" value="V-type ATPase subunit E-like"/>
    <property type="match status" value="1"/>
</dbReference>
<dbReference type="InterPro" id="IPR051472">
    <property type="entry name" value="T3SS_Stator/FliH"/>
</dbReference>
<name>A0A4R3HYG9_PAULE</name>
<accession>A0A4R3HYG9</accession>
<keyword evidence="4" id="KW-0813">Transport</keyword>
<reference evidence="10 11" key="1">
    <citation type="submission" date="2019-03" db="EMBL/GenBank/DDBJ databases">
        <title>Genomic Encyclopedia of Type Strains, Phase IV (KMG-IV): sequencing the most valuable type-strain genomes for metagenomic binning, comparative biology and taxonomic classification.</title>
        <authorList>
            <person name="Goeker M."/>
        </authorList>
    </citation>
    <scope>NUCLEOTIDE SEQUENCE [LARGE SCALE GENOMIC DNA]</scope>
    <source>
        <strain evidence="10 11">DSM 7445</strain>
    </source>
</reference>
<dbReference type="EMBL" id="SLZQ01000003">
    <property type="protein sequence ID" value="TCS37723.1"/>
    <property type="molecule type" value="Genomic_DNA"/>
</dbReference>
<dbReference type="Proteomes" id="UP000295382">
    <property type="component" value="Unassembled WGS sequence"/>
</dbReference>
<proteinExistence type="inferred from homology"/>
<keyword evidence="5" id="KW-1005">Bacterial flagellum biogenesis</keyword>
<dbReference type="GO" id="GO:0005829">
    <property type="term" value="C:cytosol"/>
    <property type="evidence" value="ECO:0007669"/>
    <property type="project" value="TreeGrafter"/>
</dbReference>
<keyword evidence="10" id="KW-0966">Cell projection</keyword>
<comment type="similarity">
    <text evidence="2">Belongs to the FliH family.</text>
</comment>
<gene>
    <name evidence="10" type="ORF">EDC30_10315</name>
</gene>
<keyword evidence="7" id="KW-1006">Bacterial flagellum protein export</keyword>
<keyword evidence="10" id="KW-0282">Flagellum</keyword>
<dbReference type="PANTHER" id="PTHR34982">
    <property type="entry name" value="YOP PROTEINS TRANSLOCATION PROTEIN L"/>
    <property type="match status" value="1"/>
</dbReference>
<evidence type="ECO:0000256" key="7">
    <source>
        <dbReference type="ARBA" id="ARBA00023225"/>
    </source>
</evidence>
<evidence type="ECO:0000256" key="5">
    <source>
        <dbReference type="ARBA" id="ARBA00022795"/>
    </source>
</evidence>
<evidence type="ECO:0000313" key="11">
    <source>
        <dbReference type="Proteomes" id="UP000295382"/>
    </source>
</evidence>
<sequence>MDPIIKTTRVSQNAFSLDVRQPKTGMQSGQGQGKPKQDAKFELGKPAAATKATDISVTKVASEPILNDATLEKLVPKPISQEPHPELGRTKAHDLEKEKEREKEKEKNLLQEAYEKAKLEGYQAGLETAKVSSQKELNQALGQLKELFQSLKNLDEALFQEMEDSAAEVVFEAVTKIIGQAAIDKKIAYAVTRQAIEQVKGRERLIVRVSSKDYELVKETLTDPDTDGLFIKSVSVVADNLVQLGGCLIETEAGNLDARLEIQLQRLKETLLGVRKTNDDA</sequence>
<dbReference type="PANTHER" id="PTHR34982:SF1">
    <property type="entry name" value="FLAGELLAR ASSEMBLY PROTEIN FLIH"/>
    <property type="match status" value="1"/>
</dbReference>
<evidence type="ECO:0000256" key="4">
    <source>
        <dbReference type="ARBA" id="ARBA00022448"/>
    </source>
</evidence>
<dbReference type="GO" id="GO:0015031">
    <property type="term" value="P:protein transport"/>
    <property type="evidence" value="ECO:0007669"/>
    <property type="project" value="UniProtKB-KW"/>
</dbReference>
<protein>
    <recommendedName>
        <fullName evidence="3">Flagellar assembly protein FliH</fullName>
    </recommendedName>
</protein>
<comment type="function">
    <text evidence="1">Needed for flagellar regrowth and assembly.</text>
</comment>
<dbReference type="InterPro" id="IPR018035">
    <property type="entry name" value="Flagellar_FliH/T3SS_HrpE"/>
</dbReference>
<evidence type="ECO:0000256" key="6">
    <source>
        <dbReference type="ARBA" id="ARBA00022927"/>
    </source>
</evidence>
<evidence type="ECO:0000256" key="2">
    <source>
        <dbReference type="ARBA" id="ARBA00006602"/>
    </source>
</evidence>
<feature type="region of interest" description="Disordered" evidence="8">
    <location>
        <begin position="74"/>
        <end position="103"/>
    </location>
</feature>
<dbReference type="RefSeq" id="WP_132257808.1">
    <property type="nucleotide sequence ID" value="NZ_SLZQ01000003.1"/>
</dbReference>
<feature type="compositionally biased region" description="Basic and acidic residues" evidence="8">
    <location>
        <begin position="83"/>
        <end position="103"/>
    </location>
</feature>
<feature type="domain" description="Flagellar assembly protein FliH/Type III secretion system HrpE" evidence="9">
    <location>
        <begin position="139"/>
        <end position="267"/>
    </location>
</feature>
<evidence type="ECO:0000313" key="10">
    <source>
        <dbReference type="EMBL" id="TCS37723.1"/>
    </source>
</evidence>
<keyword evidence="10" id="KW-0969">Cilium</keyword>
<keyword evidence="6" id="KW-0653">Protein transport</keyword>
<evidence type="ECO:0000256" key="3">
    <source>
        <dbReference type="ARBA" id="ARBA00016507"/>
    </source>
</evidence>
<dbReference type="OrthoDB" id="8596293at2"/>
<keyword evidence="11" id="KW-1185">Reference proteome</keyword>
<evidence type="ECO:0000259" key="9">
    <source>
        <dbReference type="Pfam" id="PF02108"/>
    </source>
</evidence>
<comment type="caution">
    <text evidence="10">The sequence shown here is derived from an EMBL/GenBank/DDBJ whole genome shotgun (WGS) entry which is preliminary data.</text>
</comment>
<feature type="region of interest" description="Disordered" evidence="8">
    <location>
        <begin position="1"/>
        <end position="51"/>
    </location>
</feature>
<dbReference type="AlphaFoldDB" id="A0A4R3HYG9"/>
<dbReference type="Pfam" id="PF02108">
    <property type="entry name" value="FliH"/>
    <property type="match status" value="1"/>
</dbReference>
<organism evidence="10 11">
    <name type="scientific">Paucimonas lemoignei</name>
    <name type="common">Pseudomonas lemoignei</name>
    <dbReference type="NCBI Taxonomy" id="29443"/>
    <lineage>
        <taxon>Bacteria</taxon>
        <taxon>Pseudomonadati</taxon>
        <taxon>Pseudomonadota</taxon>
        <taxon>Betaproteobacteria</taxon>
        <taxon>Burkholderiales</taxon>
        <taxon>Burkholderiaceae</taxon>
        <taxon>Paucimonas</taxon>
    </lineage>
</organism>
<dbReference type="GO" id="GO:0044781">
    <property type="term" value="P:bacterial-type flagellum organization"/>
    <property type="evidence" value="ECO:0007669"/>
    <property type="project" value="UniProtKB-KW"/>
</dbReference>
<evidence type="ECO:0000256" key="1">
    <source>
        <dbReference type="ARBA" id="ARBA00003041"/>
    </source>
</evidence>